<proteinExistence type="inferred from homology"/>
<evidence type="ECO:0000313" key="6">
    <source>
        <dbReference type="EMBL" id="ARU03218.1"/>
    </source>
</evidence>
<dbReference type="PANTHER" id="PTHR30349">
    <property type="entry name" value="PHAGE INTEGRASE-RELATED"/>
    <property type="match status" value="1"/>
</dbReference>
<evidence type="ECO:0000313" key="7">
    <source>
        <dbReference type="Proteomes" id="UP000195273"/>
    </source>
</evidence>
<keyword evidence="7" id="KW-1185">Reference proteome</keyword>
<dbReference type="SUPFAM" id="SSF56349">
    <property type="entry name" value="DNA breaking-rejoining enzymes"/>
    <property type="match status" value="1"/>
</dbReference>
<comment type="similarity">
    <text evidence="1">Belongs to the 'phage' integrase family.</text>
</comment>
<accession>A0A1Y0EIC9</accession>
<sequence>MDYHRHLRDDLEAKPATIERRLVTLKSYFAWRADRNCALPSPFADVRIAVRITRRLPRPIERDTLKAVLKSPVGVADALTAKPTPCAMQDITILMIKLLIVTGLRISELTNLRLGDVSTDACQMIVRGKGNKEQIVFVPNAELQAAFRRYCTYRAKHGSLKSPLFLNAVGRRLRSQTFRKRLRVLSKRLGIMPHLTPHRFRHSAATLLIEEGIDIRMVQALLGHASLKTTEIYVRVSNHALRRALERADVLNALVE</sequence>
<dbReference type="InterPro" id="IPR011010">
    <property type="entry name" value="DNA_brk_join_enz"/>
</dbReference>
<dbReference type="GO" id="GO:0003677">
    <property type="term" value="F:DNA binding"/>
    <property type="evidence" value="ECO:0007669"/>
    <property type="project" value="UniProtKB-KW"/>
</dbReference>
<name>A0A1Y0EIC9_9RHOB</name>
<dbReference type="RefSeq" id="WP_087213750.1">
    <property type="nucleotide sequence ID" value="NZ_CP021432.1"/>
</dbReference>
<keyword evidence="3" id="KW-0238">DNA-binding</keyword>
<geneLocation type="plasmid" evidence="6 7">
    <name>pSMR4r-1</name>
</geneLocation>
<evidence type="ECO:0000256" key="4">
    <source>
        <dbReference type="ARBA" id="ARBA00023172"/>
    </source>
</evidence>
<dbReference type="InterPro" id="IPR050090">
    <property type="entry name" value="Tyrosine_recombinase_XerCD"/>
</dbReference>
<dbReference type="EMBL" id="CP021432">
    <property type="protein sequence ID" value="ARU03218.1"/>
    <property type="molecule type" value="Genomic_DNA"/>
</dbReference>
<keyword evidence="2" id="KW-0229">DNA integration</keyword>
<reference evidence="6 7" key="1">
    <citation type="submission" date="2017-05" db="EMBL/GenBank/DDBJ databases">
        <title>Genome Sequence of Loktanella vestfoldensis Strain SMR4r Isolated from a Culture of the Diatom Skeletonema marinoi.</title>
        <authorList>
            <person name="Topel M."/>
            <person name="Pinder M.I.M."/>
            <person name="Johansson O.N."/>
            <person name="Kourtchenko O."/>
            <person name="Godhe A."/>
            <person name="Clarke A.K."/>
        </authorList>
    </citation>
    <scope>NUCLEOTIDE SEQUENCE [LARGE SCALE GENOMIC DNA]</scope>
    <source>
        <strain evidence="6 7">SMR4r</strain>
        <plasmid evidence="6 7">pSMR4r-1</plasmid>
    </source>
</reference>
<dbReference type="InterPro" id="IPR002104">
    <property type="entry name" value="Integrase_catalytic"/>
</dbReference>
<organism evidence="6 7">
    <name type="scientific">Yoonia vestfoldensis</name>
    <dbReference type="NCBI Taxonomy" id="245188"/>
    <lineage>
        <taxon>Bacteria</taxon>
        <taxon>Pseudomonadati</taxon>
        <taxon>Pseudomonadota</taxon>
        <taxon>Alphaproteobacteria</taxon>
        <taxon>Rhodobacterales</taxon>
        <taxon>Paracoccaceae</taxon>
        <taxon>Yoonia</taxon>
    </lineage>
</organism>
<dbReference type="PROSITE" id="PS51898">
    <property type="entry name" value="TYR_RECOMBINASE"/>
    <property type="match status" value="1"/>
</dbReference>
<dbReference type="GO" id="GO:0006310">
    <property type="term" value="P:DNA recombination"/>
    <property type="evidence" value="ECO:0007669"/>
    <property type="project" value="UniProtKB-KW"/>
</dbReference>
<protein>
    <submittedName>
        <fullName evidence="6">Tyrosine recombinase XerD</fullName>
    </submittedName>
</protein>
<dbReference type="KEGG" id="lvs:LOKVESSMR4R_03998"/>
<dbReference type="AlphaFoldDB" id="A0A1Y0EIC9"/>
<keyword evidence="4" id="KW-0233">DNA recombination</keyword>
<dbReference type="Pfam" id="PF00589">
    <property type="entry name" value="Phage_integrase"/>
    <property type="match status" value="1"/>
</dbReference>
<keyword evidence="6" id="KW-0614">Plasmid</keyword>
<gene>
    <name evidence="6" type="primary">xerD</name>
    <name evidence="6" type="ORF">LOKVESSMR4R_03998</name>
</gene>
<feature type="domain" description="Tyr recombinase" evidence="5">
    <location>
        <begin position="55"/>
        <end position="246"/>
    </location>
</feature>
<dbReference type="PANTHER" id="PTHR30349:SF41">
    <property type="entry name" value="INTEGRASE_RECOMBINASE PROTEIN MJ0367-RELATED"/>
    <property type="match status" value="1"/>
</dbReference>
<dbReference type="OrthoDB" id="9801717at2"/>
<dbReference type="InterPro" id="IPR013762">
    <property type="entry name" value="Integrase-like_cat_sf"/>
</dbReference>
<evidence type="ECO:0000256" key="1">
    <source>
        <dbReference type="ARBA" id="ARBA00008857"/>
    </source>
</evidence>
<evidence type="ECO:0000256" key="3">
    <source>
        <dbReference type="ARBA" id="ARBA00023125"/>
    </source>
</evidence>
<dbReference type="GO" id="GO:0015074">
    <property type="term" value="P:DNA integration"/>
    <property type="evidence" value="ECO:0007669"/>
    <property type="project" value="UniProtKB-KW"/>
</dbReference>
<evidence type="ECO:0000256" key="2">
    <source>
        <dbReference type="ARBA" id="ARBA00022908"/>
    </source>
</evidence>
<dbReference type="Proteomes" id="UP000195273">
    <property type="component" value="Plasmid pSMR4r-1"/>
</dbReference>
<dbReference type="Gene3D" id="1.10.443.10">
    <property type="entry name" value="Intergrase catalytic core"/>
    <property type="match status" value="1"/>
</dbReference>
<evidence type="ECO:0000259" key="5">
    <source>
        <dbReference type="PROSITE" id="PS51898"/>
    </source>
</evidence>